<dbReference type="PROSITE" id="PS00166">
    <property type="entry name" value="ENOYL_COA_HYDRATASE"/>
    <property type="match status" value="1"/>
</dbReference>
<evidence type="ECO:0000256" key="1">
    <source>
        <dbReference type="ARBA" id="ARBA00005086"/>
    </source>
</evidence>
<evidence type="ECO:0000256" key="6">
    <source>
        <dbReference type="ARBA" id="ARBA00067035"/>
    </source>
</evidence>
<comment type="catalytic activity">
    <reaction evidence="5">
        <text>a short-chain (3S)-3-hydroxyacyl-CoA = a short-chain (2E)-enoyl-CoA + H2O</text>
        <dbReference type="Rhea" id="RHEA:52664"/>
        <dbReference type="ChEBI" id="CHEBI:15377"/>
        <dbReference type="ChEBI" id="CHEBI:87488"/>
        <dbReference type="ChEBI" id="CHEBI:136760"/>
        <dbReference type="EC" id="4.2.1.150"/>
    </reaction>
</comment>
<dbReference type="CDD" id="cd06558">
    <property type="entry name" value="crotonase-like"/>
    <property type="match status" value="1"/>
</dbReference>
<comment type="similarity">
    <text evidence="2 7">Belongs to the enoyl-CoA hydratase/isomerase family.</text>
</comment>
<dbReference type="FunFam" id="3.90.226.10:FF:000009">
    <property type="entry name" value="Carnitinyl-CoA dehydratase"/>
    <property type="match status" value="1"/>
</dbReference>
<evidence type="ECO:0000313" key="8">
    <source>
        <dbReference type="EMBL" id="HIW85264.1"/>
    </source>
</evidence>
<dbReference type="GO" id="GO:0006635">
    <property type="term" value="P:fatty acid beta-oxidation"/>
    <property type="evidence" value="ECO:0007669"/>
    <property type="project" value="TreeGrafter"/>
</dbReference>
<comment type="pathway">
    <text evidence="1">Lipid metabolism; butanoate metabolism.</text>
</comment>
<dbReference type="InterPro" id="IPR001753">
    <property type="entry name" value="Enoyl-CoA_hydra/iso"/>
</dbReference>
<dbReference type="PANTHER" id="PTHR11941">
    <property type="entry name" value="ENOYL-COA HYDRATASE-RELATED"/>
    <property type="match status" value="1"/>
</dbReference>
<dbReference type="Proteomes" id="UP000824205">
    <property type="component" value="Unassembled WGS sequence"/>
</dbReference>
<accession>A0A9D1RCE3</accession>
<dbReference type="GO" id="GO:0018812">
    <property type="term" value="F:3-hydroxyacyl-CoA dehydratase activity"/>
    <property type="evidence" value="ECO:0007669"/>
    <property type="project" value="UniProtKB-EC"/>
</dbReference>
<evidence type="ECO:0000313" key="9">
    <source>
        <dbReference type="Proteomes" id="UP000824205"/>
    </source>
</evidence>
<comment type="subunit">
    <text evidence="3">Homotetramer.</text>
</comment>
<evidence type="ECO:0000256" key="5">
    <source>
        <dbReference type="ARBA" id="ARBA00050624"/>
    </source>
</evidence>
<organism evidence="8 9">
    <name type="scientific">Candidatus Eubacterium faecipullorum</name>
    <dbReference type="NCBI Taxonomy" id="2838571"/>
    <lineage>
        <taxon>Bacteria</taxon>
        <taxon>Bacillati</taxon>
        <taxon>Bacillota</taxon>
        <taxon>Clostridia</taxon>
        <taxon>Eubacteriales</taxon>
        <taxon>Eubacteriaceae</taxon>
        <taxon>Eubacterium</taxon>
    </lineage>
</organism>
<evidence type="ECO:0000256" key="3">
    <source>
        <dbReference type="ARBA" id="ARBA00011881"/>
    </source>
</evidence>
<dbReference type="FunFam" id="1.10.12.10:FF:000001">
    <property type="entry name" value="Probable enoyl-CoA hydratase, mitochondrial"/>
    <property type="match status" value="1"/>
</dbReference>
<dbReference type="SUPFAM" id="SSF52096">
    <property type="entry name" value="ClpP/crotonase"/>
    <property type="match status" value="1"/>
</dbReference>
<evidence type="ECO:0000256" key="4">
    <source>
        <dbReference type="ARBA" id="ARBA00023239"/>
    </source>
</evidence>
<comment type="caution">
    <text evidence="8">The sequence shown here is derived from an EMBL/GenBank/DDBJ whole genome shotgun (WGS) entry which is preliminary data.</text>
</comment>
<dbReference type="InterPro" id="IPR014748">
    <property type="entry name" value="Enoyl-CoA_hydra_C"/>
</dbReference>
<keyword evidence="4" id="KW-0456">Lyase</keyword>
<dbReference type="InterPro" id="IPR029045">
    <property type="entry name" value="ClpP/crotonase-like_dom_sf"/>
</dbReference>
<sequence length="261" mass="27941">MEFINYEVENAVAVLTINRPKALNALNSAVLDELNEALDAVDLNEVRVLILTGAGEKSFVAGADIGEMSSLTKAEGEAFGKKGNDVFRKLETLPIPVIAAVNGFALGGGCEISLACDIRICSENAVFGQPEVGLGITPGFGGTQRLARTIGVGMAKQLIYTARNIKAPEALRIGLVNAVYPAEELMGAAKKMASIIAANAPIAVRNCKKAINDGLQTDIESGIEIEEKLFGNCFETEDQRYGMAFFLDRNKDKVKEPFKNK</sequence>
<protein>
    <recommendedName>
        <fullName evidence="6">short-chain-enoyl-CoA hydratase</fullName>
        <ecNumber evidence="6">4.2.1.150</ecNumber>
    </recommendedName>
</protein>
<reference evidence="8" key="1">
    <citation type="journal article" date="2021" name="PeerJ">
        <title>Extensive microbial diversity within the chicken gut microbiome revealed by metagenomics and culture.</title>
        <authorList>
            <person name="Gilroy R."/>
            <person name="Ravi A."/>
            <person name="Getino M."/>
            <person name="Pursley I."/>
            <person name="Horton D.L."/>
            <person name="Alikhan N.F."/>
            <person name="Baker D."/>
            <person name="Gharbi K."/>
            <person name="Hall N."/>
            <person name="Watson M."/>
            <person name="Adriaenssens E.M."/>
            <person name="Foster-Nyarko E."/>
            <person name="Jarju S."/>
            <person name="Secka A."/>
            <person name="Antonio M."/>
            <person name="Oren A."/>
            <person name="Chaudhuri R.R."/>
            <person name="La Ragione R."/>
            <person name="Hildebrand F."/>
            <person name="Pallen M.J."/>
        </authorList>
    </citation>
    <scope>NUCLEOTIDE SEQUENCE</scope>
    <source>
        <strain evidence="8">421</strain>
    </source>
</reference>
<evidence type="ECO:0000256" key="2">
    <source>
        <dbReference type="ARBA" id="ARBA00005254"/>
    </source>
</evidence>
<dbReference type="EC" id="4.2.1.150" evidence="6"/>
<dbReference type="EMBL" id="DXGE01000010">
    <property type="protein sequence ID" value="HIW85264.1"/>
    <property type="molecule type" value="Genomic_DNA"/>
</dbReference>
<gene>
    <name evidence="8" type="ORF">IAA48_02090</name>
</gene>
<dbReference type="Gene3D" id="3.90.226.10">
    <property type="entry name" value="2-enoyl-CoA Hydratase, Chain A, domain 1"/>
    <property type="match status" value="1"/>
</dbReference>
<evidence type="ECO:0000256" key="7">
    <source>
        <dbReference type="RuleBase" id="RU003707"/>
    </source>
</evidence>
<dbReference type="Pfam" id="PF00378">
    <property type="entry name" value="ECH_1"/>
    <property type="match status" value="1"/>
</dbReference>
<proteinExistence type="inferred from homology"/>
<dbReference type="PANTHER" id="PTHR11941:SF54">
    <property type="entry name" value="ENOYL-COA HYDRATASE, MITOCHONDRIAL"/>
    <property type="match status" value="1"/>
</dbReference>
<dbReference type="AlphaFoldDB" id="A0A9D1RCE3"/>
<dbReference type="Gene3D" id="1.10.12.10">
    <property type="entry name" value="Lyase 2-enoyl-coa Hydratase, Chain A, domain 2"/>
    <property type="match status" value="1"/>
</dbReference>
<name>A0A9D1RCE3_9FIRM</name>
<reference evidence="8" key="2">
    <citation type="submission" date="2021-04" db="EMBL/GenBank/DDBJ databases">
        <authorList>
            <person name="Gilroy R."/>
        </authorList>
    </citation>
    <scope>NUCLEOTIDE SEQUENCE</scope>
    <source>
        <strain evidence="8">421</strain>
    </source>
</reference>
<dbReference type="InterPro" id="IPR018376">
    <property type="entry name" value="Enoyl-CoA_hyd/isom_CS"/>
</dbReference>